<dbReference type="AlphaFoldDB" id="A0AAV2KCW3"/>
<protein>
    <submittedName>
        <fullName evidence="1">Uncharacterized protein</fullName>
    </submittedName>
</protein>
<evidence type="ECO:0000313" key="1">
    <source>
        <dbReference type="EMBL" id="CAL1587788.1"/>
    </source>
</evidence>
<gene>
    <name evidence="1" type="ORF">KC01_LOCUS17711</name>
</gene>
<dbReference type="Proteomes" id="UP001497482">
    <property type="component" value="Chromosome 18"/>
</dbReference>
<sequence>MYKSSKASIIIDCEDKTLLPELEDRPLSSPEEDFTPHICHLCCCPEVQNEYPSCSRTDENLCQRKTPVPSTWAPEAWLCVRVAVCACDCVCV</sequence>
<name>A0AAV2KCW3_KNICA</name>
<keyword evidence="2" id="KW-1185">Reference proteome</keyword>
<evidence type="ECO:0000313" key="2">
    <source>
        <dbReference type="Proteomes" id="UP001497482"/>
    </source>
</evidence>
<reference evidence="1 2" key="1">
    <citation type="submission" date="2024-04" db="EMBL/GenBank/DDBJ databases">
        <authorList>
            <person name="Waldvogel A.-M."/>
            <person name="Schoenle A."/>
        </authorList>
    </citation>
    <scope>NUCLEOTIDE SEQUENCE [LARGE SCALE GENOMIC DNA]</scope>
</reference>
<dbReference type="EMBL" id="OZ035840">
    <property type="protein sequence ID" value="CAL1587788.1"/>
    <property type="molecule type" value="Genomic_DNA"/>
</dbReference>
<accession>A0AAV2KCW3</accession>
<proteinExistence type="predicted"/>
<organism evidence="1 2">
    <name type="scientific">Knipowitschia caucasica</name>
    <name type="common">Caucasian dwarf goby</name>
    <name type="synonym">Pomatoschistus caucasicus</name>
    <dbReference type="NCBI Taxonomy" id="637954"/>
    <lineage>
        <taxon>Eukaryota</taxon>
        <taxon>Metazoa</taxon>
        <taxon>Chordata</taxon>
        <taxon>Craniata</taxon>
        <taxon>Vertebrata</taxon>
        <taxon>Euteleostomi</taxon>
        <taxon>Actinopterygii</taxon>
        <taxon>Neopterygii</taxon>
        <taxon>Teleostei</taxon>
        <taxon>Neoteleostei</taxon>
        <taxon>Acanthomorphata</taxon>
        <taxon>Gobiaria</taxon>
        <taxon>Gobiiformes</taxon>
        <taxon>Gobioidei</taxon>
        <taxon>Gobiidae</taxon>
        <taxon>Gobiinae</taxon>
        <taxon>Knipowitschia</taxon>
    </lineage>
</organism>